<evidence type="ECO:0000313" key="1">
    <source>
        <dbReference type="EMBL" id="RZF20641.1"/>
    </source>
</evidence>
<evidence type="ECO:0000313" key="2">
    <source>
        <dbReference type="Proteomes" id="UP000443582"/>
    </source>
</evidence>
<keyword evidence="2" id="KW-1185">Reference proteome</keyword>
<sequence>MGIIHSFSMNYNNSRNRYYNPGAGRFMSEDPIGFAGRDINFYRYAGNNSINKNDPNGKVSVQAVCFAVIGGSGIINTAFDILELRQILEDGEMLADYYNSLADELEKEKNECTNRLRKRKLEKLIRKYRDAAIDSINDSVDEALKRGKDLLPGDLLQTASSLSCNGVGKLLKRLF</sequence>
<name>A0ABY0IFS5_9BACT</name>
<accession>A0ABY0IFS5</accession>
<gene>
    <name evidence="1" type="ORF">DAY19_11690</name>
</gene>
<comment type="caution">
    <text evidence="1">The sequence shown here is derived from an EMBL/GenBank/DDBJ whole genome shotgun (WGS) entry which is preliminary data.</text>
</comment>
<organism evidence="1 2">
    <name type="scientific">Halobacteriovorax vibrionivorans</name>
    <dbReference type="NCBI Taxonomy" id="2152716"/>
    <lineage>
        <taxon>Bacteria</taxon>
        <taxon>Pseudomonadati</taxon>
        <taxon>Bdellovibrionota</taxon>
        <taxon>Bacteriovoracia</taxon>
        <taxon>Bacteriovoracales</taxon>
        <taxon>Halobacteriovoraceae</taxon>
        <taxon>Halobacteriovorax</taxon>
    </lineage>
</organism>
<reference evidence="2" key="1">
    <citation type="journal article" date="2019" name="Int. J. Syst. Evol. Microbiol.">
        <title>Halobacteriovorax valvorus sp. nov., a novel prokaryotic predator isolated from coastal seawater of China.</title>
        <authorList>
            <person name="Chen M.-X."/>
        </authorList>
    </citation>
    <scope>NUCLEOTIDE SEQUENCE [LARGE SCALE GENOMIC DNA]</scope>
    <source>
        <strain evidence="2">BL9</strain>
    </source>
</reference>
<dbReference type="RefSeq" id="WP_115362661.1">
    <property type="nucleotide sequence ID" value="NZ_QDKL01000003.1"/>
</dbReference>
<dbReference type="Proteomes" id="UP000443582">
    <property type="component" value="Unassembled WGS sequence"/>
</dbReference>
<dbReference type="NCBIfam" id="TIGR03696">
    <property type="entry name" value="Rhs_assc_core"/>
    <property type="match status" value="1"/>
</dbReference>
<dbReference type="EMBL" id="QDKL01000003">
    <property type="protein sequence ID" value="RZF20641.1"/>
    <property type="molecule type" value="Genomic_DNA"/>
</dbReference>
<protein>
    <submittedName>
        <fullName evidence="1">RHS repeat-associated core domain-containing protein</fullName>
    </submittedName>
</protein>
<proteinExistence type="predicted"/>
<dbReference type="InterPro" id="IPR022385">
    <property type="entry name" value="Rhs_assc_core"/>
</dbReference>
<dbReference type="Gene3D" id="2.180.10.10">
    <property type="entry name" value="RHS repeat-associated core"/>
    <property type="match status" value="1"/>
</dbReference>